<evidence type="ECO:0000313" key="8">
    <source>
        <dbReference type="Proteomes" id="UP001646141"/>
    </source>
</evidence>
<dbReference type="InterPro" id="IPR050176">
    <property type="entry name" value="LTTR"/>
</dbReference>
<keyword evidence="2" id="KW-0805">Transcription regulation</keyword>
<dbReference type="InterPro" id="IPR005119">
    <property type="entry name" value="LysR_subst-bd"/>
</dbReference>
<comment type="similarity">
    <text evidence="1">Belongs to the LysR transcriptional regulatory family.</text>
</comment>
<evidence type="ECO:0000256" key="1">
    <source>
        <dbReference type="ARBA" id="ARBA00009437"/>
    </source>
</evidence>
<dbReference type="NCBIfam" id="NF009888">
    <property type="entry name" value="PRK13348.1"/>
    <property type="match status" value="1"/>
</dbReference>
<dbReference type="PROSITE" id="PS50931">
    <property type="entry name" value="HTH_LYSR"/>
    <property type="match status" value="1"/>
</dbReference>
<dbReference type="NCBIfam" id="TIGR03298">
    <property type="entry name" value="argP"/>
    <property type="match status" value="1"/>
</dbReference>
<dbReference type="NCBIfam" id="NF002964">
    <property type="entry name" value="PRK03635.1"/>
    <property type="match status" value="1"/>
</dbReference>
<keyword evidence="5" id="KW-0804">Transcription</keyword>
<sequence>MDFPVEHLATFTAVIDEGSFEGAARRLHITPSAVSQRVRALEERVGSVLVQRTRPVAVTEAGAAALRAARQIARVADDVAAELGAGPAAGTLIPIVVNADSLATWVVPALARAARETGARFEVLRADETVSTERLRRGEVMAALTATREPVPGCTSTRVGTDRYRAVASPEFVAEHFPSGLTVEALRRAPAVEFDRHDAFQQRFLRKVTRADVHPPRHFVPSSAEFALAVELGMGWGMLPELQCTEPLAAGRMVELDPASAIELPLYWQRWKLRSPVLDTLSRVIEEEAATALGAR</sequence>
<dbReference type="PANTHER" id="PTHR30579">
    <property type="entry name" value="TRANSCRIPTIONAL REGULATOR"/>
    <property type="match status" value="1"/>
</dbReference>
<evidence type="ECO:0000256" key="5">
    <source>
        <dbReference type="ARBA" id="ARBA00023163"/>
    </source>
</evidence>
<comment type="caution">
    <text evidence="7">The sequence shown here is derived from an EMBL/GenBank/DDBJ whole genome shotgun (WGS) entry which is preliminary data.</text>
</comment>
<evidence type="ECO:0000313" key="7">
    <source>
        <dbReference type="EMBL" id="MBL3690455.1"/>
    </source>
</evidence>
<feature type="domain" description="HTH lysR-type" evidence="6">
    <location>
        <begin position="1"/>
        <end position="59"/>
    </location>
</feature>
<name>A0ABS1SS50_9MICO</name>
<accession>A0ABS1SS50</accession>
<dbReference type="Pfam" id="PF03466">
    <property type="entry name" value="LysR_substrate"/>
    <property type="match status" value="1"/>
</dbReference>
<dbReference type="EMBL" id="QYAD01000003">
    <property type="protein sequence ID" value="MBL3690455.1"/>
    <property type="molecule type" value="Genomic_DNA"/>
</dbReference>
<dbReference type="InterPro" id="IPR017685">
    <property type="entry name" value="ArgP"/>
</dbReference>
<keyword evidence="8" id="KW-1185">Reference proteome</keyword>
<gene>
    <name evidence="7" type="ORF">D3226_10865</name>
</gene>
<evidence type="ECO:0000256" key="3">
    <source>
        <dbReference type="ARBA" id="ARBA00023125"/>
    </source>
</evidence>
<organism evidence="7 8">
    <name type="scientific">Leucobacter chromiireducens subsp. chromiireducens</name>
    <dbReference type="NCBI Taxonomy" id="660067"/>
    <lineage>
        <taxon>Bacteria</taxon>
        <taxon>Bacillati</taxon>
        <taxon>Actinomycetota</taxon>
        <taxon>Actinomycetes</taxon>
        <taxon>Micrococcales</taxon>
        <taxon>Microbacteriaceae</taxon>
        <taxon>Leucobacter</taxon>
    </lineage>
</organism>
<dbReference type="Proteomes" id="UP001646141">
    <property type="component" value="Unassembled WGS sequence"/>
</dbReference>
<dbReference type="InterPro" id="IPR036390">
    <property type="entry name" value="WH_DNA-bd_sf"/>
</dbReference>
<reference evidence="7 8" key="1">
    <citation type="submission" date="2018-09" db="EMBL/GenBank/DDBJ databases">
        <title>Comparative genomics of Leucobacter spp.</title>
        <authorList>
            <person name="Reis A.C."/>
            <person name="Kolvenbach B.A."/>
            <person name="Corvini P.F.X."/>
            <person name="Nunes O.C."/>
        </authorList>
    </citation>
    <scope>NUCLEOTIDE SEQUENCE [LARGE SCALE GENOMIC DNA]</scope>
    <source>
        <strain evidence="7 8">L-1</strain>
    </source>
</reference>
<dbReference type="Gene3D" id="3.40.190.290">
    <property type="match status" value="1"/>
</dbReference>
<evidence type="ECO:0000259" key="6">
    <source>
        <dbReference type="PROSITE" id="PS50931"/>
    </source>
</evidence>
<dbReference type="InterPro" id="IPR000847">
    <property type="entry name" value="LysR_HTH_N"/>
</dbReference>
<keyword evidence="4" id="KW-0010">Activator</keyword>
<dbReference type="SUPFAM" id="SSF53850">
    <property type="entry name" value="Periplasmic binding protein-like II"/>
    <property type="match status" value="1"/>
</dbReference>
<keyword evidence="3" id="KW-0238">DNA-binding</keyword>
<dbReference type="Gene3D" id="1.10.10.10">
    <property type="entry name" value="Winged helix-like DNA-binding domain superfamily/Winged helix DNA-binding domain"/>
    <property type="match status" value="1"/>
</dbReference>
<protein>
    <submittedName>
        <fullName evidence="7">LysR family transcriptional regulator ArgP</fullName>
    </submittedName>
</protein>
<evidence type="ECO:0000256" key="4">
    <source>
        <dbReference type="ARBA" id="ARBA00023159"/>
    </source>
</evidence>
<dbReference type="SUPFAM" id="SSF46785">
    <property type="entry name" value="Winged helix' DNA-binding domain"/>
    <property type="match status" value="1"/>
</dbReference>
<dbReference type="InterPro" id="IPR036388">
    <property type="entry name" value="WH-like_DNA-bd_sf"/>
</dbReference>
<evidence type="ECO:0000256" key="2">
    <source>
        <dbReference type="ARBA" id="ARBA00023015"/>
    </source>
</evidence>
<dbReference type="RefSeq" id="WP_202382548.1">
    <property type="nucleotide sequence ID" value="NZ_BAAAMA010000001.1"/>
</dbReference>
<proteinExistence type="inferred from homology"/>
<dbReference type="PANTHER" id="PTHR30579:SF2">
    <property type="entry name" value="HTH-TYPE TRANSCRIPTIONAL REGULATOR ARGP"/>
    <property type="match status" value="1"/>
</dbReference>
<dbReference type="Pfam" id="PF00126">
    <property type="entry name" value="HTH_1"/>
    <property type="match status" value="1"/>
</dbReference>